<dbReference type="GeneID" id="76208649"/>
<evidence type="ECO:0000256" key="1">
    <source>
        <dbReference type="SAM" id="MobiDB-lite"/>
    </source>
</evidence>
<accession>A0A2S2KRN4</accession>
<organism evidence="3 4">
    <name type="scientific">Nitrosopumilus zosterae</name>
    <dbReference type="NCBI Taxonomy" id="718286"/>
    <lineage>
        <taxon>Archaea</taxon>
        <taxon>Nitrososphaerota</taxon>
        <taxon>Nitrososphaeria</taxon>
        <taxon>Nitrosopumilales</taxon>
        <taxon>Nitrosopumilaceae</taxon>
        <taxon>Nitrosopumilus</taxon>
    </lineage>
</organism>
<evidence type="ECO:0000313" key="3">
    <source>
        <dbReference type="EMBL" id="GBH34227.1"/>
    </source>
</evidence>
<dbReference type="Pfam" id="PF01037">
    <property type="entry name" value="AsnC_trans_reg"/>
    <property type="match status" value="1"/>
</dbReference>
<evidence type="ECO:0000313" key="4">
    <source>
        <dbReference type="Proteomes" id="UP000245829"/>
    </source>
</evidence>
<name>A0A2S2KRN4_9ARCH</name>
<dbReference type="Proteomes" id="UP000245829">
    <property type="component" value="Unassembled WGS sequence"/>
</dbReference>
<dbReference type="RefSeq" id="WP_109876839.1">
    <property type="nucleotide sequence ID" value="NZ_AP026695.1"/>
</dbReference>
<dbReference type="AlphaFoldDB" id="A0A2S2KRN4"/>
<evidence type="ECO:0000259" key="2">
    <source>
        <dbReference type="Pfam" id="PF01037"/>
    </source>
</evidence>
<dbReference type="OrthoDB" id="8136at2157"/>
<dbReference type="Gene3D" id="3.30.70.920">
    <property type="match status" value="1"/>
</dbReference>
<proteinExistence type="predicted"/>
<feature type="region of interest" description="Disordered" evidence="1">
    <location>
        <begin position="92"/>
        <end position="123"/>
    </location>
</feature>
<dbReference type="InterPro" id="IPR019887">
    <property type="entry name" value="Tscrpt_reg_AsnC/Lrp_C"/>
</dbReference>
<keyword evidence="4" id="KW-1185">Reference proteome</keyword>
<dbReference type="SUPFAM" id="SSF54909">
    <property type="entry name" value="Dimeric alpha+beta barrel"/>
    <property type="match status" value="1"/>
</dbReference>
<feature type="compositionally biased region" description="Acidic residues" evidence="1">
    <location>
        <begin position="102"/>
        <end position="123"/>
    </location>
</feature>
<comment type="caution">
    <text evidence="3">The sequence shown here is derived from an EMBL/GenBank/DDBJ whole genome shotgun (WGS) entry which is preliminary data.</text>
</comment>
<sequence>MDKAFVLINCDPGKEQSILGQLRKINNVVDAQGTYGVYDIVARIESDSKSQLDNIISDQIRKLDHVNSTLTLIPIDEQNIIPDLIPDVVPDVIPEQKKPLDESSEDEEEDLDENDYDDETKLN</sequence>
<protein>
    <recommendedName>
        <fullName evidence="2">Transcription regulator AsnC/Lrp ligand binding domain-containing protein</fullName>
    </recommendedName>
</protein>
<gene>
    <name evidence="3" type="ORF">NZNM25_10180</name>
</gene>
<reference evidence="3 4" key="1">
    <citation type="submission" date="2018-05" db="EMBL/GenBank/DDBJ databases">
        <title>genome sequencing of Nitrosopumilus sp. NM25.</title>
        <authorList>
            <person name="Mori K."/>
            <person name="Nakagawa T."/>
        </authorList>
    </citation>
    <scope>NUCLEOTIDE SEQUENCE [LARGE SCALE GENOMIC DNA]</scope>
    <source>
        <strain evidence="3 4">NM25</strain>
    </source>
</reference>
<dbReference type="InterPro" id="IPR011008">
    <property type="entry name" value="Dimeric_a/b-barrel"/>
</dbReference>
<dbReference type="EMBL" id="BGKI01000004">
    <property type="protein sequence ID" value="GBH34227.1"/>
    <property type="molecule type" value="Genomic_DNA"/>
</dbReference>
<feature type="domain" description="Transcription regulator AsnC/Lrp ligand binding" evidence="2">
    <location>
        <begin position="6"/>
        <end position="73"/>
    </location>
</feature>